<keyword evidence="8" id="KW-0406">Ion transport</keyword>
<evidence type="ECO:0000256" key="1">
    <source>
        <dbReference type="ARBA" id="ARBA00004141"/>
    </source>
</evidence>
<dbReference type="AlphaFoldDB" id="H8KVH6"/>
<dbReference type="GO" id="GO:1990573">
    <property type="term" value="P:potassium ion import across plasma membrane"/>
    <property type="evidence" value="ECO:0007669"/>
    <property type="project" value="TreeGrafter"/>
</dbReference>
<dbReference type="PRINTS" id="PR01320">
    <property type="entry name" value="KIRCHANNEL"/>
</dbReference>
<organism evidence="14 15">
    <name type="scientific">Solitalea canadensis (strain ATCC 29591 / DSM 3403 / JCM 21819 / LMG 8368 / NBRC 15130 / NCIMB 12057 / USAM 9D)</name>
    <name type="common">Flexibacter canadensis</name>
    <dbReference type="NCBI Taxonomy" id="929556"/>
    <lineage>
        <taxon>Bacteria</taxon>
        <taxon>Pseudomonadati</taxon>
        <taxon>Bacteroidota</taxon>
        <taxon>Sphingobacteriia</taxon>
        <taxon>Sphingobacteriales</taxon>
        <taxon>Sphingobacteriaceae</taxon>
        <taxon>Solitalea</taxon>
    </lineage>
</organism>
<evidence type="ECO:0000256" key="7">
    <source>
        <dbReference type="ARBA" id="ARBA00022989"/>
    </source>
</evidence>
<comment type="subcellular location">
    <subcellularLocation>
        <location evidence="1">Membrane</location>
        <topology evidence="1">Multi-pass membrane protein</topology>
    </subcellularLocation>
</comment>
<dbReference type="GO" id="GO:0034702">
    <property type="term" value="C:monoatomic ion channel complex"/>
    <property type="evidence" value="ECO:0007669"/>
    <property type="project" value="UniProtKB-KW"/>
</dbReference>
<name>H8KVH6_SOLCM</name>
<dbReference type="Pfam" id="PF07885">
    <property type="entry name" value="Ion_trans_2"/>
    <property type="match status" value="1"/>
</dbReference>
<dbReference type="PANTHER" id="PTHR11767">
    <property type="entry name" value="INWARD RECTIFIER POTASSIUM CHANNEL"/>
    <property type="match status" value="1"/>
</dbReference>
<keyword evidence="10 14" id="KW-0407">Ion channel</keyword>
<evidence type="ECO:0000256" key="8">
    <source>
        <dbReference type="ARBA" id="ARBA00023065"/>
    </source>
</evidence>
<dbReference type="SUPFAM" id="SSF81296">
    <property type="entry name" value="E set domains"/>
    <property type="match status" value="1"/>
</dbReference>
<evidence type="ECO:0000256" key="9">
    <source>
        <dbReference type="ARBA" id="ARBA00023136"/>
    </source>
</evidence>
<protein>
    <submittedName>
        <fullName evidence="14">Inward rectifier potassium channel</fullName>
    </submittedName>
</protein>
<evidence type="ECO:0000256" key="11">
    <source>
        <dbReference type="SAM" id="Phobius"/>
    </source>
</evidence>
<dbReference type="Proteomes" id="UP000007590">
    <property type="component" value="Chromosome"/>
</dbReference>
<dbReference type="InterPro" id="IPR013099">
    <property type="entry name" value="K_chnl_dom"/>
</dbReference>
<dbReference type="Gene3D" id="1.10.287.70">
    <property type="match status" value="1"/>
</dbReference>
<accession>H8KVH6</accession>
<dbReference type="RefSeq" id="WP_014679583.1">
    <property type="nucleotide sequence ID" value="NC_017770.1"/>
</dbReference>
<feature type="domain" description="Inward rectifier potassium channel C-terminal" evidence="13">
    <location>
        <begin position="162"/>
        <end position="323"/>
    </location>
</feature>
<evidence type="ECO:0000256" key="6">
    <source>
        <dbReference type="ARBA" id="ARBA00022958"/>
    </source>
</evidence>
<dbReference type="GO" id="GO:0005242">
    <property type="term" value="F:inward rectifier potassium channel activity"/>
    <property type="evidence" value="ECO:0007669"/>
    <property type="project" value="InterPro"/>
</dbReference>
<sequence length="326" mass="37426">MKFARIKQRFVKDELHDLGFSEKLTGNNRSLNTDGSFNVKHSGHERLTLEDVYNSLITMSWSKFSVVILLWFILINTFFACLYLMLGTEYLNGARGHELLEQFLDCFFFSAQTLSTVGYGHLSPSNYWMSGVAAFECLLGLLGFALATGLLYGRFSRPAAKILFSDNLLVAPYKGGQGLMFRMVNGRKTQLIETELLVILSLMVEENGQMVRRFFELPLERTKVNFFPMSWTVVHPFDENSLIYGYTAQMLKESDMELLVSLKSFDEIYSQTVYARYSYITEDIVWGARFIPMIKKQNGHALIELDKLNHHEEVALPLVILKSEEH</sequence>
<evidence type="ECO:0000259" key="12">
    <source>
        <dbReference type="Pfam" id="PF07885"/>
    </source>
</evidence>
<keyword evidence="5" id="KW-0851">Voltage-gated channel</keyword>
<dbReference type="Gene3D" id="2.60.40.1400">
    <property type="entry name" value="G protein-activated inward rectifier potassium channel 1"/>
    <property type="match status" value="1"/>
</dbReference>
<keyword evidence="9 11" id="KW-0472">Membrane</keyword>
<gene>
    <name evidence="14" type="ordered locus">Solca_1267</name>
</gene>
<dbReference type="EMBL" id="CP003349">
    <property type="protein sequence ID" value="AFD06356.1"/>
    <property type="molecule type" value="Genomic_DNA"/>
</dbReference>
<feature type="domain" description="Potassium channel" evidence="12">
    <location>
        <begin position="73"/>
        <end position="149"/>
    </location>
</feature>
<keyword evidence="6" id="KW-0630">Potassium</keyword>
<evidence type="ECO:0000313" key="15">
    <source>
        <dbReference type="Proteomes" id="UP000007590"/>
    </source>
</evidence>
<dbReference type="InterPro" id="IPR041647">
    <property type="entry name" value="IRK_C"/>
</dbReference>
<evidence type="ECO:0000256" key="10">
    <source>
        <dbReference type="ARBA" id="ARBA00023303"/>
    </source>
</evidence>
<keyword evidence="3" id="KW-0633">Potassium transport</keyword>
<dbReference type="KEGG" id="scn:Solca_1267"/>
<dbReference type="InterPro" id="IPR013518">
    <property type="entry name" value="K_chnl_inward-rec_Kir_cyto"/>
</dbReference>
<dbReference type="eggNOG" id="COG0395">
    <property type="taxonomic scope" value="Bacteria"/>
</dbReference>
<keyword evidence="15" id="KW-1185">Reference proteome</keyword>
<dbReference type="OrthoDB" id="9813518at2"/>
<keyword evidence="2" id="KW-0813">Transport</keyword>
<evidence type="ECO:0000313" key="14">
    <source>
        <dbReference type="EMBL" id="AFD06356.1"/>
    </source>
</evidence>
<dbReference type="InterPro" id="IPR016449">
    <property type="entry name" value="K_chnl_inward-rec_Kir"/>
</dbReference>
<proteinExistence type="predicted"/>
<evidence type="ECO:0000256" key="5">
    <source>
        <dbReference type="ARBA" id="ARBA00022882"/>
    </source>
</evidence>
<feature type="transmembrane region" description="Helical" evidence="11">
    <location>
        <begin position="127"/>
        <end position="152"/>
    </location>
</feature>
<dbReference type="HOGENOM" id="CLU_022738_2_0_10"/>
<keyword evidence="4 11" id="KW-0812">Transmembrane</keyword>
<evidence type="ECO:0000256" key="2">
    <source>
        <dbReference type="ARBA" id="ARBA00022448"/>
    </source>
</evidence>
<dbReference type="GO" id="GO:0005886">
    <property type="term" value="C:plasma membrane"/>
    <property type="evidence" value="ECO:0007669"/>
    <property type="project" value="TreeGrafter"/>
</dbReference>
<dbReference type="InterPro" id="IPR014756">
    <property type="entry name" value="Ig_E-set"/>
</dbReference>
<evidence type="ECO:0000256" key="3">
    <source>
        <dbReference type="ARBA" id="ARBA00022538"/>
    </source>
</evidence>
<dbReference type="PANTHER" id="PTHR11767:SF102">
    <property type="entry name" value="INWARDLY RECTIFYING POTASSIUM CHANNEL 1, ISOFORM F"/>
    <property type="match status" value="1"/>
</dbReference>
<evidence type="ECO:0000259" key="13">
    <source>
        <dbReference type="Pfam" id="PF17655"/>
    </source>
</evidence>
<dbReference type="STRING" id="929556.Solca_1267"/>
<feature type="transmembrane region" description="Helical" evidence="11">
    <location>
        <begin position="64"/>
        <end position="86"/>
    </location>
</feature>
<evidence type="ECO:0000256" key="4">
    <source>
        <dbReference type="ARBA" id="ARBA00022692"/>
    </source>
</evidence>
<keyword evidence="7 11" id="KW-1133">Transmembrane helix</keyword>
<dbReference type="SUPFAM" id="SSF81324">
    <property type="entry name" value="Voltage-gated potassium channels"/>
    <property type="match status" value="1"/>
</dbReference>
<reference evidence="14" key="1">
    <citation type="submission" date="2012-02" db="EMBL/GenBank/DDBJ databases">
        <title>The complete genome of Solitalea canadensis DSM 3403.</title>
        <authorList>
            <consortium name="US DOE Joint Genome Institute (JGI-PGF)"/>
            <person name="Lucas S."/>
            <person name="Copeland A."/>
            <person name="Lapidus A."/>
            <person name="Glavina del Rio T."/>
            <person name="Dalin E."/>
            <person name="Tice H."/>
            <person name="Bruce D."/>
            <person name="Goodwin L."/>
            <person name="Pitluck S."/>
            <person name="Peters L."/>
            <person name="Ovchinnikova G."/>
            <person name="Lu M."/>
            <person name="Kyrpides N."/>
            <person name="Mavromatis K."/>
            <person name="Ivanova N."/>
            <person name="Brettin T."/>
            <person name="Detter J.C."/>
            <person name="Han C."/>
            <person name="Larimer F."/>
            <person name="Land M."/>
            <person name="Hauser L."/>
            <person name="Markowitz V."/>
            <person name="Cheng J.-F."/>
            <person name="Hugenholtz P."/>
            <person name="Woyke T."/>
            <person name="Wu D."/>
            <person name="Spring S."/>
            <person name="Schroeder M."/>
            <person name="Kopitz M."/>
            <person name="Brambilla E."/>
            <person name="Klenk H.-P."/>
            <person name="Eisen J.A."/>
        </authorList>
    </citation>
    <scope>NUCLEOTIDE SEQUENCE</scope>
    <source>
        <strain evidence="14">DSM 3403</strain>
    </source>
</reference>
<dbReference type="GO" id="GO:0034765">
    <property type="term" value="P:regulation of monoatomic ion transmembrane transport"/>
    <property type="evidence" value="ECO:0007669"/>
    <property type="project" value="TreeGrafter"/>
</dbReference>
<dbReference type="Pfam" id="PF17655">
    <property type="entry name" value="IRK_C"/>
    <property type="match status" value="1"/>
</dbReference>